<dbReference type="RefSeq" id="WP_043873448.1">
    <property type="nucleotide sequence ID" value="NZ_CCVW01000001.1"/>
</dbReference>
<dbReference type="OrthoDB" id="9809995at2"/>
<sequence length="223" mass="23724">MNLLAIDTSTDCASVALNINGELRSEEQGAQRSHARLILPMIEGLLAEAGMGLAQLDAIVYGQGPGSFTGLRIACSVAKGLAYSQDLPLYPVSSLAAIANEAFYSSELAPNTSVLAVLDARMNQLYWGCFHQQAIIVTEEVSAAVDIVPSAENPIVLAGVGYESYLQQLTPELQAKINNHLTIYPKAEAMIRLALTGAIKPISAAEALPVYIRNQITQGEPRG</sequence>
<evidence type="ECO:0000256" key="2">
    <source>
        <dbReference type="ARBA" id="ARBA00019012"/>
    </source>
</evidence>
<name>A0A078KVK2_9GAMM</name>
<dbReference type="GO" id="GO:0002949">
    <property type="term" value="P:tRNA threonylcarbamoyladenosine modification"/>
    <property type="evidence" value="ECO:0007669"/>
    <property type="project" value="InterPro"/>
</dbReference>
<dbReference type="PANTHER" id="PTHR11735:SF11">
    <property type="entry name" value="TRNA THREONYLCARBAMOYLADENOSINE BIOSYNTHESIS PROTEIN TSAB"/>
    <property type="match status" value="1"/>
</dbReference>
<feature type="domain" description="Gcp-like" evidence="4">
    <location>
        <begin position="30"/>
        <end position="138"/>
    </location>
</feature>
<accession>A0A078KVK2</accession>
<dbReference type="InterPro" id="IPR000905">
    <property type="entry name" value="Gcp-like_dom"/>
</dbReference>
<dbReference type="InterPro" id="IPR043129">
    <property type="entry name" value="ATPase_NBD"/>
</dbReference>
<evidence type="ECO:0000313" key="5">
    <source>
        <dbReference type="EMBL" id="CDZ77032.1"/>
    </source>
</evidence>
<dbReference type="Pfam" id="PF00814">
    <property type="entry name" value="TsaD"/>
    <property type="match status" value="1"/>
</dbReference>
<dbReference type="Proteomes" id="UP000044071">
    <property type="component" value="Unassembled WGS sequence"/>
</dbReference>
<keyword evidence="6" id="KW-1185">Reference proteome</keyword>
<evidence type="ECO:0000313" key="6">
    <source>
        <dbReference type="Proteomes" id="UP000044071"/>
    </source>
</evidence>
<comment type="similarity">
    <text evidence="1">Belongs to the KAE1 / TsaD family. TsaB subfamily.</text>
</comment>
<dbReference type="PANTHER" id="PTHR11735">
    <property type="entry name" value="TRNA N6-ADENOSINE THREONYLCARBAMOYLTRANSFERASE"/>
    <property type="match status" value="1"/>
</dbReference>
<dbReference type="STRING" id="1034943.BN59_01311"/>
<dbReference type="CDD" id="cd24032">
    <property type="entry name" value="ASKHA_NBD_TsaB"/>
    <property type="match status" value="1"/>
</dbReference>
<proteinExistence type="inferred from homology"/>
<dbReference type="SUPFAM" id="SSF53067">
    <property type="entry name" value="Actin-like ATPase domain"/>
    <property type="match status" value="2"/>
</dbReference>
<dbReference type="AlphaFoldDB" id="A0A078KVK2"/>
<dbReference type="GO" id="GO:0005829">
    <property type="term" value="C:cytosol"/>
    <property type="evidence" value="ECO:0007669"/>
    <property type="project" value="TreeGrafter"/>
</dbReference>
<evidence type="ECO:0000259" key="4">
    <source>
        <dbReference type="Pfam" id="PF00814"/>
    </source>
</evidence>
<reference evidence="5 6" key="1">
    <citation type="submission" date="2014-06" db="EMBL/GenBank/DDBJ databases">
        <authorList>
            <person name="Urmite Genomes Urmite Genomes"/>
        </authorList>
    </citation>
    <scope>NUCLEOTIDE SEQUENCE [LARGE SCALE GENOMIC DNA]</scope>
</reference>
<evidence type="ECO:0000256" key="1">
    <source>
        <dbReference type="ARBA" id="ARBA00010493"/>
    </source>
</evidence>
<dbReference type="Gene3D" id="3.30.420.40">
    <property type="match status" value="2"/>
</dbReference>
<dbReference type="eggNOG" id="COG1214">
    <property type="taxonomic scope" value="Bacteria"/>
</dbReference>
<dbReference type="NCBIfam" id="TIGR03725">
    <property type="entry name" value="T6A_YeaZ"/>
    <property type="match status" value="1"/>
</dbReference>
<gene>
    <name evidence="5" type="primary">gcp_2</name>
    <name evidence="5" type="ORF">BN59_01311</name>
</gene>
<protein>
    <recommendedName>
        <fullName evidence="2">tRNA threonylcarbamoyladenosine biosynthesis protein TsaB</fullName>
    </recommendedName>
    <alternativeName>
        <fullName evidence="3">t(6)A37 threonylcarbamoyladenosine biosynthesis protein TsaB</fullName>
    </alternativeName>
</protein>
<organism evidence="5 6">
    <name type="scientific">Legionella massiliensis</name>
    <dbReference type="NCBI Taxonomy" id="1034943"/>
    <lineage>
        <taxon>Bacteria</taxon>
        <taxon>Pseudomonadati</taxon>
        <taxon>Pseudomonadota</taxon>
        <taxon>Gammaproteobacteria</taxon>
        <taxon>Legionellales</taxon>
        <taxon>Legionellaceae</taxon>
        <taxon>Legionella</taxon>
    </lineage>
</organism>
<dbReference type="EMBL" id="CCSB01000001">
    <property type="protein sequence ID" value="CDZ77032.1"/>
    <property type="molecule type" value="Genomic_DNA"/>
</dbReference>
<evidence type="ECO:0000256" key="3">
    <source>
        <dbReference type="ARBA" id="ARBA00032446"/>
    </source>
</evidence>
<dbReference type="InterPro" id="IPR022496">
    <property type="entry name" value="T6A_TsaB"/>
</dbReference>